<evidence type="ECO:0000313" key="2">
    <source>
        <dbReference type="Proteomes" id="UP001054821"/>
    </source>
</evidence>
<dbReference type="EMBL" id="JAJFAZ020000001">
    <property type="protein sequence ID" value="KAI5352515.1"/>
    <property type="molecule type" value="Genomic_DNA"/>
</dbReference>
<proteinExistence type="predicted"/>
<sequence>MHLLSYADQARRIGAMEFNGDGDAAKFMDVMDVPQECRVILATFFLSKNTSVSSIRVVLVRDHPRGVASASDLLVVRVMEVFEFEPVLVGDLLRVSVLDHVLVIVRLEARGDSYKQYTMEEVTHNVHCATYIIMGIVSKVHRDAIIVVSRGIFRGRLLMGQLK</sequence>
<gene>
    <name evidence="1" type="ORF">L3X38_005406</name>
</gene>
<keyword evidence="2" id="KW-1185">Reference proteome</keyword>
<evidence type="ECO:0000313" key="1">
    <source>
        <dbReference type="EMBL" id="KAI5352515.1"/>
    </source>
</evidence>
<dbReference type="Proteomes" id="UP001054821">
    <property type="component" value="Chromosome 1"/>
</dbReference>
<protein>
    <submittedName>
        <fullName evidence="1">Uncharacterized protein</fullName>
    </submittedName>
</protein>
<name>A0AAD4ZQV8_PRUDU</name>
<dbReference type="AlphaFoldDB" id="A0AAD4ZQV8"/>
<accession>A0AAD4ZQV8</accession>
<organism evidence="1 2">
    <name type="scientific">Prunus dulcis</name>
    <name type="common">Almond</name>
    <name type="synonym">Amygdalus dulcis</name>
    <dbReference type="NCBI Taxonomy" id="3755"/>
    <lineage>
        <taxon>Eukaryota</taxon>
        <taxon>Viridiplantae</taxon>
        <taxon>Streptophyta</taxon>
        <taxon>Embryophyta</taxon>
        <taxon>Tracheophyta</taxon>
        <taxon>Spermatophyta</taxon>
        <taxon>Magnoliopsida</taxon>
        <taxon>eudicotyledons</taxon>
        <taxon>Gunneridae</taxon>
        <taxon>Pentapetalae</taxon>
        <taxon>rosids</taxon>
        <taxon>fabids</taxon>
        <taxon>Rosales</taxon>
        <taxon>Rosaceae</taxon>
        <taxon>Amygdaloideae</taxon>
        <taxon>Amygdaleae</taxon>
        <taxon>Prunus</taxon>
    </lineage>
</organism>
<reference evidence="1 2" key="1">
    <citation type="journal article" date="2022" name="G3 (Bethesda)">
        <title>Whole-genome sequence and methylome profiling of the almond [Prunus dulcis (Mill.) D.A. Webb] cultivar 'Nonpareil'.</title>
        <authorList>
            <person name="D'Amico-Willman K.M."/>
            <person name="Ouma W.Z."/>
            <person name="Meulia T."/>
            <person name="Sideli G.M."/>
            <person name="Gradziel T.M."/>
            <person name="Fresnedo-Ramirez J."/>
        </authorList>
    </citation>
    <scope>NUCLEOTIDE SEQUENCE [LARGE SCALE GENOMIC DNA]</scope>
    <source>
        <strain evidence="1">Clone GOH B32 T37-40</strain>
    </source>
</reference>
<comment type="caution">
    <text evidence="1">The sequence shown here is derived from an EMBL/GenBank/DDBJ whole genome shotgun (WGS) entry which is preliminary data.</text>
</comment>